<dbReference type="KEGG" id="capn:CBG49_02550"/>
<name>A0A1Z4BLB8_9FLAO</name>
<dbReference type="RefSeq" id="WP_088593246.1">
    <property type="nucleotide sequence ID" value="NZ_CP022022.1"/>
</dbReference>
<organism evidence="1 2">
    <name type="scientific">Capnocytophaga endodontalis</name>
    <dbReference type="NCBI Taxonomy" id="2708117"/>
    <lineage>
        <taxon>Bacteria</taxon>
        <taxon>Pseudomonadati</taxon>
        <taxon>Bacteroidota</taxon>
        <taxon>Flavobacteriia</taxon>
        <taxon>Flavobacteriales</taxon>
        <taxon>Flavobacteriaceae</taxon>
        <taxon>Capnocytophaga</taxon>
    </lineage>
</organism>
<gene>
    <name evidence="1" type="ORF">CBG49_02550</name>
</gene>
<dbReference type="Proteomes" id="UP000197007">
    <property type="component" value="Chromosome"/>
</dbReference>
<dbReference type="EMBL" id="CP022022">
    <property type="protein sequence ID" value="ASF42057.1"/>
    <property type="molecule type" value="Genomic_DNA"/>
</dbReference>
<accession>A0A1Z4BLB8</accession>
<proteinExistence type="predicted"/>
<reference evidence="2" key="1">
    <citation type="submission" date="2017-06" db="EMBL/GenBank/DDBJ databases">
        <title>Complete genome sequence of Capnocytophaga sp. KCOM 1579 (=ChDC OS43) isolated from a human refractory periapical abscess lesion.</title>
        <authorList>
            <person name="Kook J.-K."/>
            <person name="Park S.-N."/>
            <person name="Lim Y.K."/>
            <person name="Roh H."/>
        </authorList>
    </citation>
    <scope>NUCLEOTIDE SEQUENCE [LARGE SCALE GENOMIC DNA]</scope>
    <source>
        <strain evidence="2">ChDC OS43</strain>
    </source>
</reference>
<dbReference type="AlphaFoldDB" id="A0A1Z4BLB8"/>
<sequence length="176" mass="21617">MNIIELINLIKPRPELFIGEHDIFCLEAFLNGWYYRNQEEEVKANILYKDFYYWLRKKYHLRDSRGWADILFYKFKTKEKALDAFFELFDTFYQEHISRDFFGKVKWLIITLEDENYNNLAHLLKEDLKYTTLGTELCMKLRFRLTTILQEKDTYPRVYFSLVEELLKELNEKVTF</sequence>
<keyword evidence="2" id="KW-1185">Reference proteome</keyword>
<evidence type="ECO:0000313" key="2">
    <source>
        <dbReference type="Proteomes" id="UP000197007"/>
    </source>
</evidence>
<protein>
    <submittedName>
        <fullName evidence="1">Uncharacterized protein</fullName>
    </submittedName>
</protein>
<evidence type="ECO:0000313" key="1">
    <source>
        <dbReference type="EMBL" id="ASF42057.1"/>
    </source>
</evidence>